<keyword evidence="2" id="KW-1185">Reference proteome</keyword>
<accession>A0ABQ4DYC0</accession>
<gene>
    <name evidence="1" type="ORF">Pen02_23900</name>
</gene>
<organism evidence="1 2">
    <name type="scientific">Plantactinospora endophytica</name>
    <dbReference type="NCBI Taxonomy" id="673535"/>
    <lineage>
        <taxon>Bacteria</taxon>
        <taxon>Bacillati</taxon>
        <taxon>Actinomycetota</taxon>
        <taxon>Actinomycetes</taxon>
        <taxon>Micromonosporales</taxon>
        <taxon>Micromonosporaceae</taxon>
        <taxon>Plantactinospora</taxon>
    </lineage>
</organism>
<protein>
    <submittedName>
        <fullName evidence="1">Uncharacterized protein</fullName>
    </submittedName>
</protein>
<name>A0ABQ4DYC0_9ACTN</name>
<evidence type="ECO:0000313" key="1">
    <source>
        <dbReference type="EMBL" id="GIG87454.1"/>
    </source>
</evidence>
<reference evidence="1 2" key="1">
    <citation type="submission" date="2021-01" db="EMBL/GenBank/DDBJ databases">
        <title>Whole genome shotgun sequence of Plantactinospora endophytica NBRC 110450.</title>
        <authorList>
            <person name="Komaki H."/>
            <person name="Tamura T."/>
        </authorList>
    </citation>
    <scope>NUCLEOTIDE SEQUENCE [LARGE SCALE GENOMIC DNA]</scope>
    <source>
        <strain evidence="1 2">NBRC 110450</strain>
    </source>
</reference>
<proteinExistence type="predicted"/>
<dbReference type="Proteomes" id="UP000646749">
    <property type="component" value="Unassembled WGS sequence"/>
</dbReference>
<dbReference type="EMBL" id="BONW01000011">
    <property type="protein sequence ID" value="GIG87454.1"/>
    <property type="molecule type" value="Genomic_DNA"/>
</dbReference>
<sequence>MGGPARYLRPDLERAIAAASRATGPEEGRPWLRLRDGAIDVLVTPPGAGPAAAQGARVARLGGGAGLFNVRLALAASGRPALVRLRPYHDEPDLLARPSRWWPYSAVRRTPRAIRCAPGRRCSAYC</sequence>
<evidence type="ECO:0000313" key="2">
    <source>
        <dbReference type="Proteomes" id="UP000646749"/>
    </source>
</evidence>
<comment type="caution">
    <text evidence="1">The sequence shown here is derived from an EMBL/GenBank/DDBJ whole genome shotgun (WGS) entry which is preliminary data.</text>
</comment>